<evidence type="ECO:0000313" key="3">
    <source>
        <dbReference type="EMBL" id="KII69782.1"/>
    </source>
</evidence>
<dbReference type="Pfam" id="PF14429">
    <property type="entry name" value="DOCK-C2"/>
    <property type="match status" value="1"/>
</dbReference>
<dbReference type="PANTHER" id="PTHR23317:SF76">
    <property type="entry name" value="LD20667P"/>
    <property type="match status" value="1"/>
</dbReference>
<organism evidence="3 4">
    <name type="scientific">Thelohanellus kitauei</name>
    <name type="common">Myxosporean</name>
    <dbReference type="NCBI Taxonomy" id="669202"/>
    <lineage>
        <taxon>Eukaryota</taxon>
        <taxon>Metazoa</taxon>
        <taxon>Cnidaria</taxon>
        <taxon>Myxozoa</taxon>
        <taxon>Myxosporea</taxon>
        <taxon>Bivalvulida</taxon>
        <taxon>Platysporina</taxon>
        <taxon>Myxobolidae</taxon>
        <taxon>Thelohanellus</taxon>
    </lineage>
</organism>
<protein>
    <submittedName>
        <fullName evidence="3">Dedicator of cytokinesis protein 9</fullName>
    </submittedName>
</protein>
<dbReference type="GO" id="GO:0005085">
    <property type="term" value="F:guanyl-nucleotide exchange factor activity"/>
    <property type="evidence" value="ECO:0007669"/>
    <property type="project" value="InterPro"/>
</dbReference>
<dbReference type="OrthoDB" id="47328at2759"/>
<feature type="domain" description="C2 DOCK-type" evidence="2">
    <location>
        <begin position="252"/>
        <end position="431"/>
    </location>
</feature>
<dbReference type="Gene3D" id="2.60.40.150">
    <property type="entry name" value="C2 domain"/>
    <property type="match status" value="1"/>
</dbReference>
<dbReference type="Proteomes" id="UP000031668">
    <property type="component" value="Unassembled WGS sequence"/>
</dbReference>
<evidence type="ECO:0000313" key="4">
    <source>
        <dbReference type="Proteomes" id="UP000031668"/>
    </source>
</evidence>
<comment type="similarity">
    <text evidence="1">Belongs to the DOCK family.</text>
</comment>
<dbReference type="AlphaFoldDB" id="A0A0C2N795"/>
<reference evidence="3 4" key="1">
    <citation type="journal article" date="2014" name="Genome Biol. Evol.">
        <title>The genome of the myxosporean Thelohanellus kitauei shows adaptations to nutrient acquisition within its fish host.</title>
        <authorList>
            <person name="Yang Y."/>
            <person name="Xiong J."/>
            <person name="Zhou Z."/>
            <person name="Huo F."/>
            <person name="Miao W."/>
            <person name="Ran C."/>
            <person name="Liu Y."/>
            <person name="Zhang J."/>
            <person name="Feng J."/>
            <person name="Wang M."/>
            <person name="Wang M."/>
            <person name="Wang L."/>
            <person name="Yao B."/>
        </authorList>
    </citation>
    <scope>NUCLEOTIDE SEQUENCE [LARGE SCALE GENOMIC DNA]</scope>
    <source>
        <strain evidence="3">Wuqing</strain>
    </source>
</reference>
<gene>
    <name evidence="3" type="ORF">RF11_12665</name>
</gene>
<proteinExistence type="inferred from homology"/>
<dbReference type="GO" id="GO:0007264">
    <property type="term" value="P:small GTPase-mediated signal transduction"/>
    <property type="evidence" value="ECO:0007669"/>
    <property type="project" value="InterPro"/>
</dbReference>
<accession>A0A0C2N795</accession>
<comment type="caution">
    <text evidence="3">The sequence shown here is derived from an EMBL/GenBank/DDBJ whole genome shotgun (WGS) entry which is preliminary data.</text>
</comment>
<sequence>MFEPMGIRLNYDCAESITVIFEIVDIKNCVKITEDFVYEFHQGAPEDVVSLEKNKYHEVVTVYGKKLSNSLSNACIFSLNTTNDTIYLVGRFYKSYTTSFNVFWDNHLKCSGKNEATTMKPRSGNEKVKKYLMPIGFSFKQMFVGHKLNNTDKFSPVIRFDSKNSIVDLCNTITEYQSDKTSKTSTISFELDYKLITHNRLESKSKRGKQLGMVTTSYEGIEPFQEVENKVVLEIENLKTTSPSFKGYPLPINILFVELVTVNLLNMKSSIKVKNFTITVDLFDRTELNGPQQLPLIFDRTSSLGFTKMYSSAVIFDCLNPCFIDDFKILLPPIYMPNLHLFFTFRSVDHREKVDKKNSEVDYAFGYSWIKVFDGKCLGADGEHSLPIVTSIPANYLSYNLETFEKGKKGSDLKFVDANGKHIFKIFTNHHSNYHTTNSYLIELIQTVTHKGITETSSPEIIRLLKVLESLESSVVIIHLYVILEFLFFLFHQTVASKIDENKSSQIQKCAMRVILRFCGLLRNKHRESLLRGYAMYRFDPSVKTNNVFIHEVLLENLHTCFLTNSEPALLDNLVNSFWFFLEVIIKCFTYEAVEQDGNLKNRKNLLKSQTIVRLKELIALVTHVIKDRSSNDFPIARKMIAHISSFINKCFSLIDRGVVMSLLDIVIENLTGNDVGSVQLRFEVLLYLANYKNFVQLNLPLENPANKNGIYFLKEITSEYALLHFPLYLIFSEVTNALELPRECREFPIRLMLNLAKKHHFDDRYAKEDMKVRIHMMYLPFLTIVARKCDLLIESADKFIPELPVDVDINQYLLEKNQPIAEDQLPNIVSSPIPASVMGTDRIPDSPPDETLFSVNELRDIYSIFFQIIKCVDTTIIIEYLKCFSSNPAEKFTPTAAGYAYKKGSTEFIERFIKILRFRCNVIDHRLVYLVLTTSQI</sequence>
<dbReference type="PANTHER" id="PTHR23317">
    <property type="entry name" value="DEDICATOR OF CYTOKINESIS DOCK"/>
    <property type="match status" value="1"/>
</dbReference>
<dbReference type="OMA" id="CNTITEY"/>
<keyword evidence="4" id="KW-1185">Reference proteome</keyword>
<dbReference type="EMBL" id="JWZT01002281">
    <property type="protein sequence ID" value="KII69782.1"/>
    <property type="molecule type" value="Genomic_DNA"/>
</dbReference>
<dbReference type="PROSITE" id="PS51650">
    <property type="entry name" value="C2_DOCK"/>
    <property type="match status" value="1"/>
</dbReference>
<evidence type="ECO:0000259" key="2">
    <source>
        <dbReference type="PROSITE" id="PS51650"/>
    </source>
</evidence>
<evidence type="ECO:0000256" key="1">
    <source>
        <dbReference type="PROSITE-ProRule" id="PRU00983"/>
    </source>
</evidence>
<name>A0A0C2N795_THEKT</name>
<dbReference type="InterPro" id="IPR027007">
    <property type="entry name" value="C2_DOCK-type_domain"/>
</dbReference>
<dbReference type="InterPro" id="IPR026791">
    <property type="entry name" value="DOCK"/>
</dbReference>
<dbReference type="InterPro" id="IPR035892">
    <property type="entry name" value="C2_domain_sf"/>
</dbReference>